<dbReference type="EMBL" id="JAUQSY010000001">
    <property type="protein sequence ID" value="MDO7873137.1"/>
    <property type="molecule type" value="Genomic_DNA"/>
</dbReference>
<organism evidence="2 3">
    <name type="scientific">Hymenobacter aranciens</name>
    <dbReference type="NCBI Taxonomy" id="3063996"/>
    <lineage>
        <taxon>Bacteria</taxon>
        <taxon>Pseudomonadati</taxon>
        <taxon>Bacteroidota</taxon>
        <taxon>Cytophagia</taxon>
        <taxon>Cytophagales</taxon>
        <taxon>Hymenobacteraceae</taxon>
        <taxon>Hymenobacter</taxon>
    </lineage>
</organism>
<keyword evidence="3" id="KW-1185">Reference proteome</keyword>
<comment type="caution">
    <text evidence="2">The sequence shown here is derived from an EMBL/GenBank/DDBJ whole genome shotgun (WGS) entry which is preliminary data.</text>
</comment>
<feature type="domain" description="DUF7831" evidence="1">
    <location>
        <begin position="4"/>
        <end position="118"/>
    </location>
</feature>
<accession>A0ABT9B4Q0</accession>
<dbReference type="Pfam" id="PF25176">
    <property type="entry name" value="DUF7831"/>
    <property type="match status" value="1"/>
</dbReference>
<protein>
    <recommendedName>
        <fullName evidence="1">DUF7831 domain-containing protein</fullName>
    </recommendedName>
</protein>
<dbReference type="RefSeq" id="WP_305004452.1">
    <property type="nucleotide sequence ID" value="NZ_JAUQSY010000001.1"/>
</dbReference>
<evidence type="ECO:0000313" key="3">
    <source>
        <dbReference type="Proteomes" id="UP001176429"/>
    </source>
</evidence>
<gene>
    <name evidence="2" type="ORF">Q5H93_00210</name>
</gene>
<evidence type="ECO:0000313" key="2">
    <source>
        <dbReference type="EMBL" id="MDO7873137.1"/>
    </source>
</evidence>
<sequence length="124" mass="13775">MVSKQKMIYRADLQANPGTLYLFGDNEERRGMGGQAIEMRGEPNAVGVRTKRRPRLKNDDFWTDETLEANCRMIDEDLAPVRQHLAAGGAVVIPEDGIGTGLAQLLERAPLTYAYLQDALNSLK</sequence>
<proteinExistence type="predicted"/>
<dbReference type="Proteomes" id="UP001176429">
    <property type="component" value="Unassembled WGS sequence"/>
</dbReference>
<name>A0ABT9B4Q0_9BACT</name>
<evidence type="ECO:0000259" key="1">
    <source>
        <dbReference type="Pfam" id="PF25176"/>
    </source>
</evidence>
<reference evidence="2" key="1">
    <citation type="submission" date="2023-07" db="EMBL/GenBank/DDBJ databases">
        <authorList>
            <person name="Kim M.K."/>
        </authorList>
    </citation>
    <scope>NUCLEOTIDE SEQUENCE</scope>
    <source>
        <strain evidence="2">ASUV-10-1</strain>
    </source>
</reference>
<dbReference type="InterPro" id="IPR057153">
    <property type="entry name" value="DUF7831"/>
</dbReference>